<name>A0A9D4QJ19_DREPO</name>
<dbReference type="EMBL" id="JAIWYP010000004">
    <property type="protein sequence ID" value="KAH3832515.1"/>
    <property type="molecule type" value="Genomic_DNA"/>
</dbReference>
<protein>
    <submittedName>
        <fullName evidence="1">Uncharacterized protein</fullName>
    </submittedName>
</protein>
<reference evidence="1" key="1">
    <citation type="journal article" date="2019" name="bioRxiv">
        <title>The Genome of the Zebra Mussel, Dreissena polymorpha: A Resource for Invasive Species Research.</title>
        <authorList>
            <person name="McCartney M.A."/>
            <person name="Auch B."/>
            <person name="Kono T."/>
            <person name="Mallez S."/>
            <person name="Zhang Y."/>
            <person name="Obille A."/>
            <person name="Becker A."/>
            <person name="Abrahante J.E."/>
            <person name="Garbe J."/>
            <person name="Badalamenti J.P."/>
            <person name="Herman A."/>
            <person name="Mangelson H."/>
            <person name="Liachko I."/>
            <person name="Sullivan S."/>
            <person name="Sone E.D."/>
            <person name="Koren S."/>
            <person name="Silverstein K.A.T."/>
            <person name="Beckman K.B."/>
            <person name="Gohl D.M."/>
        </authorList>
    </citation>
    <scope>NUCLEOTIDE SEQUENCE</scope>
    <source>
        <strain evidence="1">Duluth1</strain>
        <tissue evidence="1">Whole animal</tissue>
    </source>
</reference>
<evidence type="ECO:0000313" key="1">
    <source>
        <dbReference type="EMBL" id="KAH3832515.1"/>
    </source>
</evidence>
<dbReference type="AlphaFoldDB" id="A0A9D4QJ19"/>
<dbReference type="Proteomes" id="UP000828390">
    <property type="component" value="Unassembled WGS sequence"/>
</dbReference>
<keyword evidence="2" id="KW-1185">Reference proteome</keyword>
<evidence type="ECO:0000313" key="2">
    <source>
        <dbReference type="Proteomes" id="UP000828390"/>
    </source>
</evidence>
<accession>A0A9D4QJ19</accession>
<comment type="caution">
    <text evidence="1">The sequence shown here is derived from an EMBL/GenBank/DDBJ whole genome shotgun (WGS) entry which is preliminary data.</text>
</comment>
<reference evidence="1" key="2">
    <citation type="submission" date="2020-11" db="EMBL/GenBank/DDBJ databases">
        <authorList>
            <person name="McCartney M.A."/>
            <person name="Auch B."/>
            <person name="Kono T."/>
            <person name="Mallez S."/>
            <person name="Becker A."/>
            <person name="Gohl D.M."/>
            <person name="Silverstein K.A.T."/>
            <person name="Koren S."/>
            <person name="Bechman K.B."/>
            <person name="Herman A."/>
            <person name="Abrahante J.E."/>
            <person name="Garbe J."/>
        </authorList>
    </citation>
    <scope>NUCLEOTIDE SEQUENCE</scope>
    <source>
        <strain evidence="1">Duluth1</strain>
        <tissue evidence="1">Whole animal</tissue>
    </source>
</reference>
<sequence length="53" mass="6008">MRAGCLDTLTLARQNNLTVLEESKEKAATSKVYNKDDFSIVNRFESKSPVWCV</sequence>
<proteinExistence type="predicted"/>
<organism evidence="1 2">
    <name type="scientific">Dreissena polymorpha</name>
    <name type="common">Zebra mussel</name>
    <name type="synonym">Mytilus polymorpha</name>
    <dbReference type="NCBI Taxonomy" id="45954"/>
    <lineage>
        <taxon>Eukaryota</taxon>
        <taxon>Metazoa</taxon>
        <taxon>Spiralia</taxon>
        <taxon>Lophotrochozoa</taxon>
        <taxon>Mollusca</taxon>
        <taxon>Bivalvia</taxon>
        <taxon>Autobranchia</taxon>
        <taxon>Heteroconchia</taxon>
        <taxon>Euheterodonta</taxon>
        <taxon>Imparidentia</taxon>
        <taxon>Neoheterodontei</taxon>
        <taxon>Myida</taxon>
        <taxon>Dreissenoidea</taxon>
        <taxon>Dreissenidae</taxon>
        <taxon>Dreissena</taxon>
    </lineage>
</organism>
<gene>
    <name evidence="1" type="ORF">DPMN_105805</name>
</gene>